<keyword evidence="1" id="KW-1133">Transmembrane helix</keyword>
<sequence>MRSIGQRAVLSLRELGHQAQFYFIAVRSLGEALVRYRAEVVRLIAQMGLGSGALALIGGATVVIGFLTLAGGTVIAIQGYSSLSGIGVEAFSGFISAFVNIRLVAPIVAAIGLAATIGAGATAQLGAMRISEEIDALEVMGIRSIAYLASTRIFAGLIVVVPLFCVAVIMAVFGTRLSITIAYGQSTGVYDHYFRTFLNPVDLLWAFLQALFMAIVIMLLHTYYGFTASGGPVGVGEAVGRATRTSLIVASFITLAVSLAVYGQNGNFNLSG</sequence>
<organism evidence="2 3">
    <name type="scientific">[Mycobacterium] wendilense</name>
    <dbReference type="NCBI Taxonomy" id="3064284"/>
    <lineage>
        <taxon>Bacteria</taxon>
        <taxon>Bacillati</taxon>
        <taxon>Actinomycetota</taxon>
        <taxon>Actinomycetes</taxon>
        <taxon>Mycobacteriales</taxon>
        <taxon>Mycobacteriaceae</taxon>
        <taxon>Mycolicibacter</taxon>
    </lineage>
</organism>
<gene>
    <name evidence="2" type="ORF">MU0050_004071</name>
</gene>
<keyword evidence="1" id="KW-0472">Membrane</keyword>
<feature type="transmembrane region" description="Helical" evidence="1">
    <location>
        <begin position="245"/>
        <end position="263"/>
    </location>
</feature>
<evidence type="ECO:0000313" key="3">
    <source>
        <dbReference type="Proteomes" id="UP001190466"/>
    </source>
</evidence>
<evidence type="ECO:0000256" key="1">
    <source>
        <dbReference type="SAM" id="Phobius"/>
    </source>
</evidence>
<dbReference type="PANTHER" id="PTHR30188">
    <property type="entry name" value="ABC TRANSPORTER PERMEASE PROTEIN-RELATED"/>
    <property type="match status" value="1"/>
</dbReference>
<keyword evidence="3" id="KW-1185">Reference proteome</keyword>
<protein>
    <submittedName>
        <fullName evidence="2">ABC transporter permease</fullName>
    </submittedName>
</protein>
<dbReference type="Proteomes" id="UP001190466">
    <property type="component" value="Chromosome"/>
</dbReference>
<keyword evidence="1" id="KW-0812">Transmembrane</keyword>
<dbReference type="EMBL" id="OY726395">
    <property type="protein sequence ID" value="CAJ1586073.1"/>
    <property type="molecule type" value="Genomic_DNA"/>
</dbReference>
<proteinExistence type="predicted"/>
<feature type="transmembrane region" description="Helical" evidence="1">
    <location>
        <begin position="153"/>
        <end position="183"/>
    </location>
</feature>
<feature type="transmembrane region" description="Helical" evidence="1">
    <location>
        <begin position="52"/>
        <end position="77"/>
    </location>
</feature>
<feature type="transmembrane region" description="Helical" evidence="1">
    <location>
        <begin position="203"/>
        <end position="224"/>
    </location>
</feature>
<dbReference type="PANTHER" id="PTHR30188:SF13">
    <property type="entry name" value="CONSERVED HYPOTHETICAL INTEGRAL MEMBRANE PROTEIN YRBE3B"/>
    <property type="match status" value="1"/>
</dbReference>
<accession>A0ABM9MIJ9</accession>
<reference evidence="2 3" key="1">
    <citation type="submission" date="2023-08" db="EMBL/GenBank/DDBJ databases">
        <authorList>
            <person name="Folkvardsen B D."/>
            <person name="Norman A."/>
        </authorList>
    </citation>
    <scope>NUCLEOTIDE SEQUENCE [LARGE SCALE GENOMIC DNA]</scope>
    <source>
        <strain evidence="2 3">Mu0050</strain>
    </source>
</reference>
<dbReference type="Pfam" id="PF02405">
    <property type="entry name" value="MlaE"/>
    <property type="match status" value="1"/>
</dbReference>
<name>A0ABM9MIJ9_9MYCO</name>
<evidence type="ECO:0000313" key="2">
    <source>
        <dbReference type="EMBL" id="CAJ1586073.1"/>
    </source>
</evidence>
<dbReference type="InterPro" id="IPR030802">
    <property type="entry name" value="Permease_MalE"/>
</dbReference>
<feature type="transmembrane region" description="Helical" evidence="1">
    <location>
        <begin position="97"/>
        <end position="121"/>
    </location>
</feature>